<dbReference type="InterPro" id="IPR036869">
    <property type="entry name" value="J_dom_sf"/>
</dbReference>
<name>A0A1Y2CGH3_9FUNG</name>
<accession>A0A1Y2CGH3</accession>
<dbReference type="SUPFAM" id="SSF46565">
    <property type="entry name" value="Chaperone J-domain"/>
    <property type="match status" value="1"/>
</dbReference>
<evidence type="ECO:0008006" key="3">
    <source>
        <dbReference type="Google" id="ProtNLM"/>
    </source>
</evidence>
<protein>
    <recommendedName>
        <fullName evidence="3">J domain-containing protein</fullName>
    </recommendedName>
</protein>
<evidence type="ECO:0000313" key="1">
    <source>
        <dbReference type="EMBL" id="ORY46140.1"/>
    </source>
</evidence>
<comment type="caution">
    <text evidence="1">The sequence shown here is derived from an EMBL/GenBank/DDBJ whole genome shotgun (WGS) entry which is preliminary data.</text>
</comment>
<dbReference type="Proteomes" id="UP000193642">
    <property type="component" value="Unassembled WGS sequence"/>
</dbReference>
<sequence length="187" mass="20539">MRSSSLTAYDVLHVSEYATCDDIERKYVELGYSNSLDKEKFRQLAIAFLVLTTDRNEYDVSLRNTSMTSEYQVPTCIWNCNPDEVYEAVFNRLAVTVEDSFKDSSESEKSPFNAIIGSISGGVFGFMVAGPVGAVGFAIAGAAAGNVRDTHGKNCYEVFKSMKKEDQQKIIQGISLGVMLLGKAHGF</sequence>
<evidence type="ECO:0000313" key="2">
    <source>
        <dbReference type="Proteomes" id="UP000193642"/>
    </source>
</evidence>
<dbReference type="EMBL" id="MCGO01000018">
    <property type="protein sequence ID" value="ORY46140.1"/>
    <property type="molecule type" value="Genomic_DNA"/>
</dbReference>
<organism evidence="1 2">
    <name type="scientific">Rhizoclosmatium globosum</name>
    <dbReference type="NCBI Taxonomy" id="329046"/>
    <lineage>
        <taxon>Eukaryota</taxon>
        <taxon>Fungi</taxon>
        <taxon>Fungi incertae sedis</taxon>
        <taxon>Chytridiomycota</taxon>
        <taxon>Chytridiomycota incertae sedis</taxon>
        <taxon>Chytridiomycetes</taxon>
        <taxon>Chytridiales</taxon>
        <taxon>Chytriomycetaceae</taxon>
        <taxon>Rhizoclosmatium</taxon>
    </lineage>
</organism>
<proteinExistence type="predicted"/>
<dbReference type="OrthoDB" id="442087at2759"/>
<dbReference type="AlphaFoldDB" id="A0A1Y2CGH3"/>
<gene>
    <name evidence="1" type="ORF">BCR33DRAFT_849733</name>
</gene>
<keyword evidence="2" id="KW-1185">Reference proteome</keyword>
<reference evidence="1 2" key="1">
    <citation type="submission" date="2016-07" db="EMBL/GenBank/DDBJ databases">
        <title>Pervasive Adenine N6-methylation of Active Genes in Fungi.</title>
        <authorList>
            <consortium name="DOE Joint Genome Institute"/>
            <person name="Mondo S.J."/>
            <person name="Dannebaum R.O."/>
            <person name="Kuo R.C."/>
            <person name="Labutti K."/>
            <person name="Haridas S."/>
            <person name="Kuo A."/>
            <person name="Salamov A."/>
            <person name="Ahrendt S.R."/>
            <person name="Lipzen A."/>
            <person name="Sullivan W."/>
            <person name="Andreopoulos W.B."/>
            <person name="Clum A."/>
            <person name="Lindquist E."/>
            <person name="Daum C."/>
            <person name="Ramamoorthy G.K."/>
            <person name="Gryganskyi A."/>
            <person name="Culley D."/>
            <person name="Magnuson J.K."/>
            <person name="James T.Y."/>
            <person name="O'Malley M.A."/>
            <person name="Stajich J.E."/>
            <person name="Spatafora J.W."/>
            <person name="Visel A."/>
            <person name="Grigoriev I.V."/>
        </authorList>
    </citation>
    <scope>NUCLEOTIDE SEQUENCE [LARGE SCALE GENOMIC DNA]</scope>
    <source>
        <strain evidence="1 2">JEL800</strain>
    </source>
</reference>
<dbReference type="STRING" id="329046.A0A1Y2CGH3"/>